<protein>
    <submittedName>
        <fullName evidence="2">Dual specificity protein phosphatase family protein</fullName>
    </submittedName>
</protein>
<dbReference type="GeneID" id="56085367"/>
<dbReference type="EMBL" id="CP058909">
    <property type="protein sequence ID" value="QLH84183.1"/>
    <property type="molecule type" value="Genomic_DNA"/>
</dbReference>
<evidence type="ECO:0000259" key="1">
    <source>
        <dbReference type="PROSITE" id="PS50056"/>
    </source>
</evidence>
<organism evidence="2 3">
    <name type="scientific">Halosimplex pelagicum</name>
    <dbReference type="NCBI Taxonomy" id="869886"/>
    <lineage>
        <taxon>Archaea</taxon>
        <taxon>Methanobacteriati</taxon>
        <taxon>Methanobacteriota</taxon>
        <taxon>Stenosarchaea group</taxon>
        <taxon>Halobacteria</taxon>
        <taxon>Halobacteriales</taxon>
        <taxon>Haloarculaceae</taxon>
        <taxon>Halosimplex</taxon>
    </lineage>
</organism>
<gene>
    <name evidence="2" type="ORF">HZS54_22220</name>
</gene>
<dbReference type="Pfam" id="PF22785">
    <property type="entry name" value="Tc-R-P"/>
    <property type="match status" value="1"/>
</dbReference>
<dbReference type="Gene3D" id="3.90.190.10">
    <property type="entry name" value="Protein tyrosine phosphatase superfamily"/>
    <property type="match status" value="1"/>
</dbReference>
<sequence>MPDVHNRGSGADAHRLAPAAPDEEYVYGACSPGWHSAADRSHALADWIAVARANDIERVCSLLPGDQSPGDPETDGYADVFGEDNVLHAPIPDGRLACPALLKREVLPFLDDAVEADERVVVHCLDGMGRTGQVLAAWLAHDRDYAPEAAIEAVEETGRQPREPVREGNASEQELRDLLTVVR</sequence>
<dbReference type="SUPFAM" id="SSF52799">
    <property type="entry name" value="(Phosphotyrosine protein) phosphatases II"/>
    <property type="match status" value="1"/>
</dbReference>
<dbReference type="OrthoDB" id="117569at2157"/>
<reference evidence="2 3" key="1">
    <citation type="submission" date="2020-07" db="EMBL/GenBank/DDBJ databases">
        <title>Halosimplex litoreum sp. nov. and Halosimplex rubrum sp. nov., isolated from different salt environments.</title>
        <authorList>
            <person name="Cui H."/>
        </authorList>
    </citation>
    <scope>NUCLEOTIDE SEQUENCE [LARGE SCALE GENOMIC DNA]</scope>
    <source>
        <strain evidence="2 3">R2</strain>
    </source>
</reference>
<dbReference type="InterPro" id="IPR016130">
    <property type="entry name" value="Tyr_Pase_AS"/>
</dbReference>
<dbReference type="InterPro" id="IPR000387">
    <property type="entry name" value="Tyr_Pase_dom"/>
</dbReference>
<dbReference type="KEGG" id="hpel:HZS54_22220"/>
<keyword evidence="3" id="KW-1185">Reference proteome</keyword>
<dbReference type="AlphaFoldDB" id="A0A7D5P9L7"/>
<name>A0A7D5P9L7_9EURY</name>
<dbReference type="InterPro" id="IPR029021">
    <property type="entry name" value="Prot-tyrosine_phosphatase-like"/>
</dbReference>
<dbReference type="RefSeq" id="WP_179919278.1">
    <property type="nucleotide sequence ID" value="NZ_CP058909.1"/>
</dbReference>
<feature type="domain" description="Tyrosine specific protein phosphatases" evidence="1">
    <location>
        <begin position="104"/>
        <end position="156"/>
    </location>
</feature>
<dbReference type="PROSITE" id="PS50056">
    <property type="entry name" value="TYR_PHOSPHATASE_2"/>
    <property type="match status" value="1"/>
</dbReference>
<dbReference type="Proteomes" id="UP000509346">
    <property type="component" value="Chromosome"/>
</dbReference>
<dbReference type="PROSITE" id="PS00383">
    <property type="entry name" value="TYR_PHOSPHATASE_1"/>
    <property type="match status" value="1"/>
</dbReference>
<dbReference type="CDD" id="cd14494">
    <property type="entry name" value="PTP_DSP_cys"/>
    <property type="match status" value="1"/>
</dbReference>
<proteinExistence type="predicted"/>
<evidence type="ECO:0000313" key="3">
    <source>
        <dbReference type="Proteomes" id="UP000509346"/>
    </source>
</evidence>
<evidence type="ECO:0000313" key="2">
    <source>
        <dbReference type="EMBL" id="QLH84183.1"/>
    </source>
</evidence>
<accession>A0A7D5P9L7</accession>